<proteinExistence type="predicted"/>
<evidence type="ECO:0000259" key="1">
    <source>
        <dbReference type="SMART" id="SM00382"/>
    </source>
</evidence>
<evidence type="ECO:0000313" key="2">
    <source>
        <dbReference type="EMBL" id="GEL75059.1"/>
    </source>
</evidence>
<dbReference type="Gene3D" id="3.40.50.300">
    <property type="entry name" value="P-loop containing nucleotide triphosphate hydrolases"/>
    <property type="match status" value="1"/>
</dbReference>
<dbReference type="Gene3D" id="1.25.10.10">
    <property type="entry name" value="Leucine-rich Repeat Variant"/>
    <property type="match status" value="1"/>
</dbReference>
<dbReference type="SUPFAM" id="SSF48371">
    <property type="entry name" value="ARM repeat"/>
    <property type="match status" value="1"/>
</dbReference>
<dbReference type="InterPro" id="IPR003593">
    <property type="entry name" value="AAA+_ATPase"/>
</dbReference>
<dbReference type="InterPro" id="IPR016024">
    <property type="entry name" value="ARM-type_fold"/>
</dbReference>
<dbReference type="SMART" id="SM00382">
    <property type="entry name" value="AAA"/>
    <property type="match status" value="1"/>
</dbReference>
<feature type="domain" description="AAA+ ATPase" evidence="1">
    <location>
        <begin position="311"/>
        <end position="507"/>
    </location>
</feature>
<reference evidence="2 3" key="1">
    <citation type="submission" date="2019-07" db="EMBL/GenBank/DDBJ databases">
        <title>Whole genome shotgun sequence of Myxococcus virescens NBRC 100334.</title>
        <authorList>
            <person name="Hosoyama A."/>
            <person name="Uohara A."/>
            <person name="Ohji S."/>
            <person name="Ichikawa N."/>
        </authorList>
    </citation>
    <scope>NUCLEOTIDE SEQUENCE [LARGE SCALE GENOMIC DNA]</scope>
    <source>
        <strain evidence="2 3">NBRC 100334</strain>
    </source>
</reference>
<name>A0A511HRD4_9BACT</name>
<dbReference type="SUPFAM" id="SSF52540">
    <property type="entry name" value="P-loop containing nucleoside triphosphate hydrolases"/>
    <property type="match status" value="1"/>
</dbReference>
<accession>A0A511HRD4</accession>
<sequence>MSKSANTAGGRATEAGMAFQASVATWFAVQMLADLPIGSAFGLPTGLKVSGLQCETGDAVDDIVVRLDGGGAIYVQCKTRPALTVGSDTPLGMGLTQVVDLYSRQKRSSSSAGYVRALLAIAEDAPRTLETLNSACRLFDHGGVWDEVNARATSEVRSALQLFEAHVRSAWPTALNGPLDAGDLVELARLFQIRRFPEDATSEAWRTTAHLLGRSLYGSESAGEGPMAALLGLCRRLIRTGAPVERAGVMRGLRSAGHIDVASPGFDSDIQAVLTYSSKEQERLRKHMSLPIDNGIPITRDCLLPLQAAAESGSLLVTGEPGAGKTGVLLQLAEQMGKAPGPVLFLSVERFSGFRKRSDIRDELGLEHDPIEVLRAWPGASPGLLIIDALDASRGGPSEAVITSFIEDAVRALGARWSIIASIRSFDLRNGRRFREIMPGETPNPGFAEQELRGVRHFHVPRLSGGEVAAVAAAAPRLRELVVSAPDKLKDLLRNIFNLSIAAELLTFGEDPQSIRAVATQSELIRQYENIRLPTQRLRLAVKAVVDVMVRRRQLTVRATDIENEAVEEVRQAGVLNPAGDRVAFAHHVLFDHIAARFYLSWDDPDVLRMQITQDPTVGLMLGPALRFALEEMWQADHAGPPTTWRFLVDIAGVADPDPVLLSIALRTVAERVGVPEDVTALCTLIDSGKDAEATGRLVGQLARFVGMAAAEGGGLSEPTAKAWAHVALIAATTKVERVVDAARVLLLTLAERADLTVLSVLSVFGSAARTLLDTAWSLSPEHPALTTAGIRFVAKSYGTDPSASRKLLSRILDDRFEEHAPQEATWLADGVTAIIPHDPTFVARIYTTLFGREVTDESKTWLGGTPSRILALTSTRRQDYEQARWRLNKALGSFLEASPIAGTAAVIGAVQGLDAAKRRGGDSPQVLTRMCVGEKELQIIDDLLSLQDWQEQDPYEEEPLSVFVDFLRVCLREAFRDAVTTALARPTNASVWARLLGVAAQRTDVADDMLWPLASAPHFAALQGLSRDAVIFLAAAYPRQSVEHRSAFEKAALMPDLFPNEQEANWWNSLLKRFLSVVRADLIVTPEMRALRAEMEASDHLTGNPPLLSMRVEWGSSEDVVESLLSSQGADLERSPDREIRTASRKLEDRIKQHIDAPDREYLANLWINIKDTVNLLDKGAQQNPHPRLVHSSWGAISNGVEQLAKSESYSPEDKDLPSIDALLNLIDRLLASPYPERTDIPEDLMSWGNWDVRVYAASSLVALAPRFAGARFDIIDRMAACMRDPAPTVRHQVARALNVLWDVARERMWALIAEVVERETHKGVLQFFVGGSLRALSRAEPEQCAGALEKVLQRDWDSWGTQNASRNHASDAFASLTAFLYVACNQELTWKWIERWAFNLRRGEVYIVPMLHDLRQVFFFPYTDTPKPEQIEMADRARKLLELVVGAAVGAIDEARLHLQDSPSQGLIETWRPLYVAGDHVIGQACNQFYFGSGAFQPTTVHENDPSLSTLNAKQRFLADYAIILDAIATHAQARTVHSLFELLAYLVDGDPPGVFDRIAKVLLGPAAADGYQFEELGLSSLVELIRRYLADHRSIFDDPTRRRSLIEILELFASAGWPEALKLLFEIPELLR</sequence>
<protein>
    <recommendedName>
        <fullName evidence="1">AAA+ ATPase domain-containing protein</fullName>
    </recommendedName>
</protein>
<comment type="caution">
    <text evidence="2">The sequence shown here is derived from an EMBL/GenBank/DDBJ whole genome shotgun (WGS) entry which is preliminary data.</text>
</comment>
<gene>
    <name evidence="2" type="ORF">MVI01_68430</name>
</gene>
<dbReference type="RefSeq" id="WP_143043265.1">
    <property type="nucleotide sequence ID" value="NZ_BJVY01000059.1"/>
</dbReference>
<evidence type="ECO:0000313" key="3">
    <source>
        <dbReference type="Proteomes" id="UP000321224"/>
    </source>
</evidence>
<dbReference type="InterPro" id="IPR027417">
    <property type="entry name" value="P-loop_NTPase"/>
</dbReference>
<dbReference type="InterPro" id="IPR011989">
    <property type="entry name" value="ARM-like"/>
</dbReference>
<dbReference type="Proteomes" id="UP000321224">
    <property type="component" value="Unassembled WGS sequence"/>
</dbReference>
<dbReference type="EMBL" id="BJVY01000059">
    <property type="protein sequence ID" value="GEL75059.1"/>
    <property type="molecule type" value="Genomic_DNA"/>
</dbReference>
<organism evidence="2 3">
    <name type="scientific">Myxococcus virescens</name>
    <dbReference type="NCBI Taxonomy" id="83456"/>
    <lineage>
        <taxon>Bacteria</taxon>
        <taxon>Pseudomonadati</taxon>
        <taxon>Myxococcota</taxon>
        <taxon>Myxococcia</taxon>
        <taxon>Myxococcales</taxon>
        <taxon>Cystobacterineae</taxon>
        <taxon>Myxococcaceae</taxon>
        <taxon>Myxococcus</taxon>
    </lineage>
</organism>